<protein>
    <submittedName>
        <fullName evidence="1">Uncharacterized protein</fullName>
    </submittedName>
</protein>
<reference evidence="1 2" key="1">
    <citation type="submission" date="2024-06" db="EMBL/GenBank/DDBJ databases">
        <title>A chromosome level genome sequence of Diviner's sage (Salvia divinorum).</title>
        <authorList>
            <person name="Ford S.A."/>
            <person name="Ro D.-K."/>
            <person name="Ness R.W."/>
            <person name="Phillips M.A."/>
        </authorList>
    </citation>
    <scope>NUCLEOTIDE SEQUENCE [LARGE SCALE GENOMIC DNA]</scope>
    <source>
        <strain evidence="1">SAF-2024a</strain>
        <tissue evidence="1">Leaf</tissue>
    </source>
</reference>
<accession>A0ABD1FMU2</accession>
<gene>
    <name evidence="1" type="ORF">AAHA92_33094</name>
</gene>
<dbReference type="EMBL" id="JBEAFC010000014">
    <property type="protein sequence ID" value="KAL1533173.1"/>
    <property type="molecule type" value="Genomic_DNA"/>
</dbReference>
<comment type="caution">
    <text evidence="1">The sequence shown here is derived from an EMBL/GenBank/DDBJ whole genome shotgun (WGS) entry which is preliminary data.</text>
</comment>
<dbReference type="AlphaFoldDB" id="A0ABD1FMU2"/>
<dbReference type="Proteomes" id="UP001567538">
    <property type="component" value="Unassembled WGS sequence"/>
</dbReference>
<evidence type="ECO:0000313" key="1">
    <source>
        <dbReference type="EMBL" id="KAL1533173.1"/>
    </source>
</evidence>
<evidence type="ECO:0000313" key="2">
    <source>
        <dbReference type="Proteomes" id="UP001567538"/>
    </source>
</evidence>
<keyword evidence="2" id="KW-1185">Reference proteome</keyword>
<sequence>MHQNEEGEWIHDQGQLKSMAMTFYEDLYSEDNLHRPLYVHHNLFPSISQLQAEEIPKQYTTEDVRTTLFEMKPWKAPRVDRI</sequence>
<organism evidence="1 2">
    <name type="scientific">Salvia divinorum</name>
    <name type="common">Maria pastora</name>
    <name type="synonym">Diviner's sage</name>
    <dbReference type="NCBI Taxonomy" id="28513"/>
    <lineage>
        <taxon>Eukaryota</taxon>
        <taxon>Viridiplantae</taxon>
        <taxon>Streptophyta</taxon>
        <taxon>Embryophyta</taxon>
        <taxon>Tracheophyta</taxon>
        <taxon>Spermatophyta</taxon>
        <taxon>Magnoliopsida</taxon>
        <taxon>eudicotyledons</taxon>
        <taxon>Gunneridae</taxon>
        <taxon>Pentapetalae</taxon>
        <taxon>asterids</taxon>
        <taxon>lamiids</taxon>
        <taxon>Lamiales</taxon>
        <taxon>Lamiaceae</taxon>
        <taxon>Nepetoideae</taxon>
        <taxon>Mentheae</taxon>
        <taxon>Salviinae</taxon>
        <taxon>Salvia</taxon>
        <taxon>Salvia subgen. Calosphace</taxon>
    </lineage>
</organism>
<name>A0ABD1FMU2_SALDI</name>
<proteinExistence type="predicted"/>